<dbReference type="Pfam" id="PF02743">
    <property type="entry name" value="dCache_1"/>
    <property type="match status" value="1"/>
</dbReference>
<dbReference type="EMBL" id="JAROBY010000046">
    <property type="protein sequence ID" value="MEB4797229.1"/>
    <property type="molecule type" value="Genomic_DNA"/>
</dbReference>
<evidence type="ECO:0000256" key="5">
    <source>
        <dbReference type="ARBA" id="ARBA00023015"/>
    </source>
</evidence>
<proteinExistence type="predicted"/>
<dbReference type="PANTHER" id="PTHR43280:SF28">
    <property type="entry name" value="HTH-TYPE TRANSCRIPTIONAL ACTIVATOR RHAS"/>
    <property type="match status" value="1"/>
</dbReference>
<gene>
    <name evidence="10" type="ORF">P5G65_25315</name>
</gene>
<dbReference type="PROSITE" id="PS00041">
    <property type="entry name" value="HTH_ARAC_FAMILY_1"/>
    <property type="match status" value="1"/>
</dbReference>
<dbReference type="Gene3D" id="1.10.10.60">
    <property type="entry name" value="Homeodomain-like"/>
    <property type="match status" value="2"/>
</dbReference>
<evidence type="ECO:0000256" key="2">
    <source>
        <dbReference type="ARBA" id="ARBA00022475"/>
    </source>
</evidence>
<keyword evidence="11" id="KW-1185">Reference proteome</keyword>
<accession>A0ABU6DHT3</accession>
<dbReference type="PROSITE" id="PS01124">
    <property type="entry name" value="HTH_ARAC_FAMILY_2"/>
    <property type="match status" value="1"/>
</dbReference>
<evidence type="ECO:0000259" key="9">
    <source>
        <dbReference type="PROSITE" id="PS01124"/>
    </source>
</evidence>
<evidence type="ECO:0000256" key="4">
    <source>
        <dbReference type="ARBA" id="ARBA00022989"/>
    </source>
</evidence>
<keyword evidence="4" id="KW-1133">Transmembrane helix</keyword>
<dbReference type="SUPFAM" id="SSF46689">
    <property type="entry name" value="Homeodomain-like"/>
    <property type="match status" value="1"/>
</dbReference>
<evidence type="ECO:0000256" key="3">
    <source>
        <dbReference type="ARBA" id="ARBA00022692"/>
    </source>
</evidence>
<keyword evidence="3" id="KW-0812">Transmembrane</keyword>
<evidence type="ECO:0000313" key="10">
    <source>
        <dbReference type="EMBL" id="MEB4797229.1"/>
    </source>
</evidence>
<feature type="domain" description="HTH araC/xylS-type" evidence="9">
    <location>
        <begin position="687"/>
        <end position="785"/>
    </location>
</feature>
<protein>
    <submittedName>
        <fullName evidence="10">AraC family transcriptional regulator</fullName>
    </submittedName>
</protein>
<dbReference type="Pfam" id="PF12833">
    <property type="entry name" value="HTH_18"/>
    <property type="match status" value="1"/>
</dbReference>
<keyword evidence="7" id="KW-0472">Membrane</keyword>
<dbReference type="InterPro" id="IPR033479">
    <property type="entry name" value="dCache_1"/>
</dbReference>
<name>A0ABU6DHT3_9BACL</name>
<sequence length="787" mass="90833">MREGQMMWSRWRQSWYWWTQRSGRGNFYRRSLILVLCITSLPTAIIGYTSYITGRAHIEKEIMRNHDTLLKKTMDRMNDNLAQLELAATQWSLDSRMDARIADMNLKDEYNTTQNLYRFLGLMKGAYPLIDQAQLYLDREDPVIISDSEGIVPIRNELERDIFHTLMKQERGVFWWESLPKGNGKPESTSIALIEKLPSVGEPYGALILYLNRDKLVEMVEEMATDPNGAAFLMSKDGHIIVSPSNGNEEHAQLEAAVRESVIGRSEEIGSYILDRNGQSYSVAFGQFSRSGTLWKFVTATSLSQLTAPVEFMSRSMLSIGGIGLLLAVLLSWVASKRIYQPIMRLVNVIKDYKPTQESQGDELAFIEQEWRHLSQESRVLESKLDKAYPALRSAFLLQLVQGHFYSLSETELRGRMESFDWQTESQWFVLLLVKISGLTKEDGRFLENEEQLATFAAANIAQEIVNTQTPNAEIMNFQDMTVGILLSYPMDRTKQQAKDELYLLANDLAQTISSLLKMQTTVCMGRLTANVQDLPQLLVFLRSSIRYRDLKADHQVLDLEEMLPSTNDDVHYPFALEKELMQAIRMGQSEQSLSLIESFVHELVRQSSKEKILQEGAMQVLGSMLHTMLESGFNPHHFFEGYNLYEQLNQLREPEQMVRFFQTKVISPYIEGLNEYQDIHMKRLVERVTDRIQERFMNSDISLEECADAFNTTTYALSKAFKQINGVNFIDYLITLRMDKAKKLLVESDLKVNEIAEQIGYQPSYFIRLFRKYENMTPGQYRDRVK</sequence>
<keyword evidence="6" id="KW-0238">DNA-binding</keyword>
<evidence type="ECO:0000256" key="6">
    <source>
        <dbReference type="ARBA" id="ARBA00023125"/>
    </source>
</evidence>
<keyword evidence="8" id="KW-0804">Transcription</keyword>
<dbReference type="Proteomes" id="UP001355653">
    <property type="component" value="Unassembled WGS sequence"/>
</dbReference>
<dbReference type="SMART" id="SM00342">
    <property type="entry name" value="HTH_ARAC"/>
    <property type="match status" value="1"/>
</dbReference>
<dbReference type="InterPro" id="IPR018060">
    <property type="entry name" value="HTH_AraC"/>
</dbReference>
<comment type="caution">
    <text evidence="10">The sequence shown here is derived from an EMBL/GenBank/DDBJ whole genome shotgun (WGS) entry which is preliminary data.</text>
</comment>
<evidence type="ECO:0000256" key="8">
    <source>
        <dbReference type="ARBA" id="ARBA00023163"/>
    </source>
</evidence>
<dbReference type="Gene3D" id="3.30.450.20">
    <property type="entry name" value="PAS domain"/>
    <property type="match status" value="1"/>
</dbReference>
<evidence type="ECO:0000256" key="1">
    <source>
        <dbReference type="ARBA" id="ARBA00004651"/>
    </source>
</evidence>
<evidence type="ECO:0000313" key="11">
    <source>
        <dbReference type="Proteomes" id="UP001355653"/>
    </source>
</evidence>
<evidence type="ECO:0000256" key="7">
    <source>
        <dbReference type="ARBA" id="ARBA00023136"/>
    </source>
</evidence>
<dbReference type="InterPro" id="IPR018062">
    <property type="entry name" value="HTH_AraC-typ_CS"/>
</dbReference>
<dbReference type="PANTHER" id="PTHR43280">
    <property type="entry name" value="ARAC-FAMILY TRANSCRIPTIONAL REGULATOR"/>
    <property type="match status" value="1"/>
</dbReference>
<dbReference type="RefSeq" id="WP_246069055.1">
    <property type="nucleotide sequence ID" value="NZ_JAROBY010000046.1"/>
</dbReference>
<keyword evidence="5" id="KW-0805">Transcription regulation</keyword>
<reference evidence="10 11" key="1">
    <citation type="submission" date="2023-03" db="EMBL/GenBank/DDBJ databases">
        <title>Bacillus Genome Sequencing.</title>
        <authorList>
            <person name="Dunlap C."/>
        </authorList>
    </citation>
    <scope>NUCLEOTIDE SEQUENCE [LARGE SCALE GENOMIC DNA]</scope>
    <source>
        <strain evidence="10 11">NRS-1351</strain>
    </source>
</reference>
<dbReference type="InterPro" id="IPR009057">
    <property type="entry name" value="Homeodomain-like_sf"/>
</dbReference>
<keyword evidence="2" id="KW-1003">Cell membrane</keyword>
<comment type="subcellular location">
    <subcellularLocation>
        <location evidence="1">Cell membrane</location>
        <topology evidence="1">Multi-pass membrane protein</topology>
    </subcellularLocation>
</comment>
<organism evidence="10 11">
    <name type="scientific">Paenibacillus chondroitinus</name>
    <dbReference type="NCBI Taxonomy" id="59842"/>
    <lineage>
        <taxon>Bacteria</taxon>
        <taxon>Bacillati</taxon>
        <taxon>Bacillota</taxon>
        <taxon>Bacilli</taxon>
        <taxon>Bacillales</taxon>
        <taxon>Paenibacillaceae</taxon>
        <taxon>Paenibacillus</taxon>
    </lineage>
</organism>